<organism evidence="3 4">
    <name type="scientific">Cystobacter fuscus (strain ATCC 25194 / DSM 2262 / NBRC 100088 / M29)</name>
    <dbReference type="NCBI Taxonomy" id="1242864"/>
    <lineage>
        <taxon>Bacteria</taxon>
        <taxon>Pseudomonadati</taxon>
        <taxon>Myxococcota</taxon>
        <taxon>Myxococcia</taxon>
        <taxon>Myxococcales</taxon>
        <taxon>Cystobacterineae</taxon>
        <taxon>Archangiaceae</taxon>
        <taxon>Cystobacter</taxon>
    </lineage>
</organism>
<gene>
    <name evidence="3" type="ORF">D187_000112</name>
</gene>
<comment type="caution">
    <text evidence="3">The sequence shown here is derived from an EMBL/GenBank/DDBJ whole genome shotgun (WGS) entry which is preliminary data.</text>
</comment>
<dbReference type="Proteomes" id="UP000011682">
    <property type="component" value="Unassembled WGS sequence"/>
</dbReference>
<dbReference type="InterPro" id="IPR045175">
    <property type="entry name" value="M28_fam"/>
</dbReference>
<evidence type="ECO:0000256" key="1">
    <source>
        <dbReference type="SAM" id="Phobius"/>
    </source>
</evidence>
<dbReference type="GO" id="GO:0006508">
    <property type="term" value="P:proteolysis"/>
    <property type="evidence" value="ECO:0007669"/>
    <property type="project" value="InterPro"/>
</dbReference>
<keyword evidence="4" id="KW-1185">Reference proteome</keyword>
<protein>
    <submittedName>
        <fullName evidence="3">Peptidase M28</fullName>
    </submittedName>
</protein>
<feature type="transmembrane region" description="Helical" evidence="1">
    <location>
        <begin position="12"/>
        <end position="31"/>
    </location>
</feature>
<dbReference type="InterPro" id="IPR007484">
    <property type="entry name" value="Peptidase_M28"/>
</dbReference>
<dbReference type="PANTHER" id="PTHR12147:SF26">
    <property type="entry name" value="PEPTIDASE M28 DOMAIN-CONTAINING PROTEIN"/>
    <property type="match status" value="1"/>
</dbReference>
<dbReference type="PANTHER" id="PTHR12147">
    <property type="entry name" value="METALLOPEPTIDASE M28 FAMILY MEMBER"/>
    <property type="match status" value="1"/>
</dbReference>
<keyword evidence="1" id="KW-0812">Transmembrane</keyword>
<evidence type="ECO:0000313" key="4">
    <source>
        <dbReference type="Proteomes" id="UP000011682"/>
    </source>
</evidence>
<reference evidence="3" key="1">
    <citation type="submission" date="2013-05" db="EMBL/GenBank/DDBJ databases">
        <title>Genome assembly of Cystobacter fuscus DSM 2262.</title>
        <authorList>
            <person name="Sharma G."/>
            <person name="Khatri I."/>
            <person name="Kaur C."/>
            <person name="Mayilraj S."/>
            <person name="Subramanian S."/>
        </authorList>
    </citation>
    <scope>NUCLEOTIDE SEQUENCE [LARGE SCALE GENOMIC DNA]</scope>
    <source>
        <strain evidence="3">DSM 2262</strain>
    </source>
</reference>
<proteinExistence type="predicted"/>
<accession>S9PKC5</accession>
<dbReference type="Gene3D" id="3.40.630.10">
    <property type="entry name" value="Zn peptidases"/>
    <property type="match status" value="1"/>
</dbReference>
<dbReference type="eggNOG" id="COG2234">
    <property type="taxonomic scope" value="Bacteria"/>
</dbReference>
<evidence type="ECO:0000313" key="3">
    <source>
        <dbReference type="EMBL" id="EPX64690.1"/>
    </source>
</evidence>
<dbReference type="EMBL" id="ANAH02000001">
    <property type="protein sequence ID" value="EPX64690.1"/>
    <property type="molecule type" value="Genomic_DNA"/>
</dbReference>
<dbReference type="GO" id="GO:0008235">
    <property type="term" value="F:metalloexopeptidase activity"/>
    <property type="evidence" value="ECO:0007669"/>
    <property type="project" value="InterPro"/>
</dbReference>
<sequence>MEKRRESRKRMGWILVAMGLGGLAAVGYGVGRAPSEPESSASPCTPGHVDPERLKAHVRTLSETFVPRDHLHPENLERTADYLAEALTRAGGRVRSEPYSVGETRYRNVVATFGPESGERLVIGAHYDAAEGAPGADDNASGVAGLMELAVLLGARPPPMRVDLVGFTLEEPPHFRQPTMGSKVHARALRQQGVKVRAMISLESLGYFSDAPNSQRYPVAALEWRYPSRGQFIAVVGRTDEQALITTVHDALRAREGLATESLAAPRSLTGVDFSDHASFWDEGYPAVLVTDTALFRNPGYHTAEDTWDRLDYARMALTVQGVQCAVEALLPRR</sequence>
<dbReference type="AlphaFoldDB" id="S9PKC5"/>
<dbReference type="Pfam" id="PF04389">
    <property type="entry name" value="Peptidase_M28"/>
    <property type="match status" value="1"/>
</dbReference>
<keyword evidence="1" id="KW-1133">Transmembrane helix</keyword>
<dbReference type="SUPFAM" id="SSF53187">
    <property type="entry name" value="Zn-dependent exopeptidases"/>
    <property type="match status" value="1"/>
</dbReference>
<evidence type="ECO:0000259" key="2">
    <source>
        <dbReference type="Pfam" id="PF04389"/>
    </source>
</evidence>
<name>S9PKC5_CYSF2</name>
<feature type="domain" description="Peptidase M28" evidence="2">
    <location>
        <begin position="108"/>
        <end position="317"/>
    </location>
</feature>
<keyword evidence="1" id="KW-0472">Membrane</keyword>
<dbReference type="RefSeq" id="WP_002630014.1">
    <property type="nucleotide sequence ID" value="NZ_ANAH02000001.1"/>
</dbReference>